<evidence type="ECO:0008006" key="3">
    <source>
        <dbReference type="Google" id="ProtNLM"/>
    </source>
</evidence>
<dbReference type="AlphaFoldDB" id="A0A5C5ZSK8"/>
<dbReference type="InterPro" id="IPR014942">
    <property type="entry name" value="AbiEii"/>
</dbReference>
<evidence type="ECO:0000313" key="1">
    <source>
        <dbReference type="EMBL" id="TWT90524.1"/>
    </source>
</evidence>
<dbReference type="Gene3D" id="3.10.450.620">
    <property type="entry name" value="JHP933, nucleotidyltransferase-like core domain"/>
    <property type="match status" value="1"/>
</dbReference>
<organism evidence="1 2">
    <name type="scientific">Pseudobythopirellula maris</name>
    <dbReference type="NCBI Taxonomy" id="2527991"/>
    <lineage>
        <taxon>Bacteria</taxon>
        <taxon>Pseudomonadati</taxon>
        <taxon>Planctomycetota</taxon>
        <taxon>Planctomycetia</taxon>
        <taxon>Pirellulales</taxon>
        <taxon>Lacipirellulaceae</taxon>
        <taxon>Pseudobythopirellula</taxon>
    </lineage>
</organism>
<gene>
    <name evidence="1" type="ORF">Mal64_09150</name>
</gene>
<dbReference type="OrthoDB" id="8683379at2"/>
<sequence>MEQLQFFNDVKRKVIVAILGDDDLADQLVLKGGNLLQFAYEISYRASKDVDISVDGDFTDTESIGKKINQCLSKAFKADGYVLLDFRFSKKPSRISADLEDFWGGYACEFKLVEEEKYAKSADSPELLRRSATPVNYNGSPVFKVDFSRHEFCEDKEEFVIDGYTVNGYSPRMFVAEKIRAICQQMPEYAPVVHRTRDPASRARDFVDIHVIVSHYGVDFSSSGFHDIIRRTFEQKKVPLSLIGRIGEHREAHETSFASVKDTVSPTYDLQDFDFYFDWLCNECEVLEPLWDE</sequence>
<proteinExistence type="predicted"/>
<dbReference type="Pfam" id="PF08843">
    <property type="entry name" value="AbiEii"/>
    <property type="match status" value="1"/>
</dbReference>
<dbReference type="Proteomes" id="UP000315440">
    <property type="component" value="Unassembled WGS sequence"/>
</dbReference>
<name>A0A5C5ZSK8_9BACT</name>
<keyword evidence="2" id="KW-1185">Reference proteome</keyword>
<dbReference type="RefSeq" id="WP_146397478.1">
    <property type="nucleotide sequence ID" value="NZ_SJPQ01000001.1"/>
</dbReference>
<evidence type="ECO:0000313" key="2">
    <source>
        <dbReference type="Proteomes" id="UP000315440"/>
    </source>
</evidence>
<reference evidence="1 2" key="1">
    <citation type="submission" date="2019-02" db="EMBL/GenBank/DDBJ databases">
        <title>Deep-cultivation of Planctomycetes and their phenomic and genomic characterization uncovers novel biology.</title>
        <authorList>
            <person name="Wiegand S."/>
            <person name="Jogler M."/>
            <person name="Boedeker C."/>
            <person name="Pinto D."/>
            <person name="Vollmers J."/>
            <person name="Rivas-Marin E."/>
            <person name="Kohn T."/>
            <person name="Peeters S.H."/>
            <person name="Heuer A."/>
            <person name="Rast P."/>
            <person name="Oberbeckmann S."/>
            <person name="Bunk B."/>
            <person name="Jeske O."/>
            <person name="Meyerdierks A."/>
            <person name="Storesund J.E."/>
            <person name="Kallscheuer N."/>
            <person name="Luecker S."/>
            <person name="Lage O.M."/>
            <person name="Pohl T."/>
            <person name="Merkel B.J."/>
            <person name="Hornburger P."/>
            <person name="Mueller R.-W."/>
            <person name="Bruemmer F."/>
            <person name="Labrenz M."/>
            <person name="Spormann A.M."/>
            <person name="Op Den Camp H."/>
            <person name="Overmann J."/>
            <person name="Amann R."/>
            <person name="Jetten M.S.M."/>
            <person name="Mascher T."/>
            <person name="Medema M.H."/>
            <person name="Devos D.P."/>
            <person name="Kaster A.-K."/>
            <person name="Ovreas L."/>
            <person name="Rohde M."/>
            <person name="Galperin M.Y."/>
            <person name="Jogler C."/>
        </authorList>
    </citation>
    <scope>NUCLEOTIDE SEQUENCE [LARGE SCALE GENOMIC DNA]</scope>
    <source>
        <strain evidence="1 2">Mal64</strain>
    </source>
</reference>
<dbReference type="EMBL" id="SJPQ01000001">
    <property type="protein sequence ID" value="TWT90524.1"/>
    <property type="molecule type" value="Genomic_DNA"/>
</dbReference>
<protein>
    <recommendedName>
        <fullName evidence="3">Nucleotidyl transferase AbiEii toxin, Type IV TA system</fullName>
    </recommendedName>
</protein>
<comment type="caution">
    <text evidence="1">The sequence shown here is derived from an EMBL/GenBank/DDBJ whole genome shotgun (WGS) entry which is preliminary data.</text>
</comment>
<accession>A0A5C5ZSK8</accession>